<feature type="domain" description="Thiaminase-2/PQQC" evidence="1">
    <location>
        <begin position="133"/>
        <end position="258"/>
    </location>
</feature>
<dbReference type="eggNOG" id="ENOG502QQ9D">
    <property type="taxonomic scope" value="Eukaryota"/>
</dbReference>
<reference evidence="3" key="1">
    <citation type="journal article" date="2015" name="BMC Genomics">
        <title>Genomic and transcriptomic analysis of the endophytic fungus Pestalotiopsis fici reveals its lifestyle and high potential for synthesis of natural products.</title>
        <authorList>
            <person name="Wang X."/>
            <person name="Zhang X."/>
            <person name="Liu L."/>
            <person name="Xiang M."/>
            <person name="Wang W."/>
            <person name="Sun X."/>
            <person name="Che Y."/>
            <person name="Guo L."/>
            <person name="Liu G."/>
            <person name="Guo L."/>
            <person name="Wang C."/>
            <person name="Yin W.B."/>
            <person name="Stadler M."/>
            <person name="Zhang X."/>
            <person name="Liu X."/>
        </authorList>
    </citation>
    <scope>NUCLEOTIDE SEQUENCE [LARGE SCALE GENOMIC DNA]</scope>
    <source>
        <strain evidence="3">W106-1 / CGMCC3.15140</strain>
    </source>
</reference>
<dbReference type="AlphaFoldDB" id="W3WVR9"/>
<dbReference type="HOGENOM" id="CLU_055855_0_1_1"/>
<accession>W3WVR9</accession>
<dbReference type="PANTHER" id="PTHR41813:SF2">
    <property type="entry name" value="REGULATOR PAB1642, PUTATIVE (AFU_ORTHOLOGUE AFUA_3G11955)-RELATED"/>
    <property type="match status" value="1"/>
</dbReference>
<dbReference type="InterPro" id="IPR053261">
    <property type="entry name" value="Polyketide-peptide_reg"/>
</dbReference>
<dbReference type="PANTHER" id="PTHR41813">
    <property type="entry name" value="REGULATOR PAB1642, PUTATIVE (AFU_ORTHOLOGUE AFUA_3G11955)-RELATED"/>
    <property type="match status" value="1"/>
</dbReference>
<dbReference type="InterPro" id="IPR004305">
    <property type="entry name" value="Thiaminase-2/PQQC"/>
</dbReference>
<dbReference type="RefSeq" id="XP_007837592.1">
    <property type="nucleotide sequence ID" value="XM_007839401.1"/>
</dbReference>
<dbReference type="GeneID" id="19275833"/>
<evidence type="ECO:0000313" key="3">
    <source>
        <dbReference type="Proteomes" id="UP000030651"/>
    </source>
</evidence>
<dbReference type="SUPFAM" id="SSF48613">
    <property type="entry name" value="Heme oxygenase-like"/>
    <property type="match status" value="1"/>
</dbReference>
<dbReference type="KEGG" id="pfy:PFICI_10820"/>
<evidence type="ECO:0000313" key="2">
    <source>
        <dbReference type="EMBL" id="ETS76946.1"/>
    </source>
</evidence>
<dbReference type="Pfam" id="PF03070">
    <property type="entry name" value="TENA_THI-4"/>
    <property type="match status" value="1"/>
</dbReference>
<dbReference type="OrthoDB" id="37730at2759"/>
<dbReference type="CDD" id="cd19357">
    <property type="entry name" value="TenA_E_At3g16990-like"/>
    <property type="match status" value="1"/>
</dbReference>
<dbReference type="EMBL" id="KI912116">
    <property type="protein sequence ID" value="ETS76946.1"/>
    <property type="molecule type" value="Genomic_DNA"/>
</dbReference>
<gene>
    <name evidence="2" type="ORF">PFICI_10820</name>
</gene>
<dbReference type="Gene3D" id="1.20.910.10">
    <property type="entry name" value="Heme oxygenase-like"/>
    <property type="match status" value="1"/>
</dbReference>
<dbReference type="InParanoid" id="W3WVR9"/>
<keyword evidence="3" id="KW-1185">Reference proteome</keyword>
<sequence length="260" mass="28456">MPSLTARLLSHPQTPDAYKRATQSPFLQLAGQGRLPPTTLSQWLAQDRLYAQAYARFIGGLLSRVRLPVRSDRPIRETLEWRVVQVLKSSLDGILVELAFFEDTAAKYGLDLAAVVPAEKVVGSSGGGGGSGKEFGPNPTTAAYVDLFDSFGAGGNANKSVFEGLVLLWATEKVYHEAWTYARDQGQASQTKAEDDLDGGALRKEFIPNWTSAEFGAFVDEIEACLDQYAETHSGADVDETALRVWKEVLQLEQGFWPQV</sequence>
<proteinExistence type="predicted"/>
<name>W3WVR9_PESFW</name>
<organism evidence="2 3">
    <name type="scientific">Pestalotiopsis fici (strain W106-1 / CGMCC3.15140)</name>
    <dbReference type="NCBI Taxonomy" id="1229662"/>
    <lineage>
        <taxon>Eukaryota</taxon>
        <taxon>Fungi</taxon>
        <taxon>Dikarya</taxon>
        <taxon>Ascomycota</taxon>
        <taxon>Pezizomycotina</taxon>
        <taxon>Sordariomycetes</taxon>
        <taxon>Xylariomycetidae</taxon>
        <taxon>Amphisphaeriales</taxon>
        <taxon>Sporocadaceae</taxon>
        <taxon>Pestalotiopsis</taxon>
    </lineage>
</organism>
<dbReference type="OMA" id="IPNWTSE"/>
<dbReference type="GO" id="GO:0006772">
    <property type="term" value="P:thiamine metabolic process"/>
    <property type="evidence" value="ECO:0007669"/>
    <property type="project" value="UniProtKB-ARBA"/>
</dbReference>
<dbReference type="Proteomes" id="UP000030651">
    <property type="component" value="Unassembled WGS sequence"/>
</dbReference>
<dbReference type="InterPro" id="IPR016084">
    <property type="entry name" value="Haem_Oase-like_multi-hlx"/>
</dbReference>
<protein>
    <recommendedName>
        <fullName evidence="1">Thiaminase-2/PQQC domain-containing protein</fullName>
    </recommendedName>
</protein>
<evidence type="ECO:0000259" key="1">
    <source>
        <dbReference type="Pfam" id="PF03070"/>
    </source>
</evidence>